<sequence>MPLMAKASFGALPSDVLYEIVQYNGSPPSMPRRYRLPFSLAHVNRHLRQFALPILLSEIVISTEQRLTRFLDFMQTSSQKYSSYVKTLRIRIPEGFPLSDISDVEHFSIFKNIMHFECLSCVCDAALFAVLKNSSRILSLSVMCDPADAIDFRGTSPSLTSLHLKFHSPSSSLDLTDKPSLSPTSAMLIPSSLTNLVLNQADSKWLGVLHGSTFPQLEAFTFSSSEVIKDLAHERLFQFIERHPHLTEVNVSGVEVTLGAIVDAIRGSAYHDRPVVWARGEKFIWTGWKVREFAFMRTVTIIGKEDDDRDTKKTIVYELRSLALSMGFEDIRLVREFTHLPALPVISSVEEFSLSLDLPWNRPYDFFAYTFTPCFATWTRLRRLTLGIEIASRDVDVIHNMGWMGSSISYRGFEELYDLRPPSHLTFADILTNYPHYPTYTSNELSWIIQDVEGYHGETILRDTPHANIELLPVWEHALHPKVAKIVRGLGAACPSLQEFNWYVQAEEIDDDAEDDVGYVYRDPMWKWNILRNNDASVRFVNGHLYWKGGLRGDPPPLRTLVGREASAAVARNDPV</sequence>
<accession>A0ABR3J7B2</accession>
<reference evidence="2" key="1">
    <citation type="submission" date="2024-06" db="EMBL/GenBank/DDBJ databases">
        <title>Multi-omics analyses provide insights into the biosynthesis of the anticancer antibiotic pleurotin in Hohenbuehelia grisea.</title>
        <authorList>
            <person name="Weaver J.A."/>
            <person name="Alberti F."/>
        </authorList>
    </citation>
    <scope>NUCLEOTIDE SEQUENCE [LARGE SCALE GENOMIC DNA]</scope>
    <source>
        <strain evidence="2">T-177</strain>
    </source>
</reference>
<dbReference type="EMBL" id="JASNQZ010000011">
    <property type="protein sequence ID" value="KAL0951528.1"/>
    <property type="molecule type" value="Genomic_DNA"/>
</dbReference>
<name>A0ABR3J7B2_9AGAR</name>
<organism evidence="1 2">
    <name type="scientific">Hohenbuehelia grisea</name>
    <dbReference type="NCBI Taxonomy" id="104357"/>
    <lineage>
        <taxon>Eukaryota</taxon>
        <taxon>Fungi</taxon>
        <taxon>Dikarya</taxon>
        <taxon>Basidiomycota</taxon>
        <taxon>Agaricomycotina</taxon>
        <taxon>Agaricomycetes</taxon>
        <taxon>Agaricomycetidae</taxon>
        <taxon>Agaricales</taxon>
        <taxon>Pleurotineae</taxon>
        <taxon>Pleurotaceae</taxon>
        <taxon>Hohenbuehelia</taxon>
    </lineage>
</organism>
<comment type="caution">
    <text evidence="1">The sequence shown here is derived from an EMBL/GenBank/DDBJ whole genome shotgun (WGS) entry which is preliminary data.</text>
</comment>
<evidence type="ECO:0000313" key="1">
    <source>
        <dbReference type="EMBL" id="KAL0951528.1"/>
    </source>
</evidence>
<keyword evidence="2" id="KW-1185">Reference proteome</keyword>
<dbReference type="Proteomes" id="UP001556367">
    <property type="component" value="Unassembled WGS sequence"/>
</dbReference>
<gene>
    <name evidence="1" type="ORF">HGRIS_008212</name>
</gene>
<proteinExistence type="predicted"/>
<evidence type="ECO:0000313" key="2">
    <source>
        <dbReference type="Proteomes" id="UP001556367"/>
    </source>
</evidence>
<evidence type="ECO:0008006" key="3">
    <source>
        <dbReference type="Google" id="ProtNLM"/>
    </source>
</evidence>
<protein>
    <recommendedName>
        <fullName evidence="3">F-box domain-containing protein</fullName>
    </recommendedName>
</protein>
<dbReference type="SUPFAM" id="SSF52047">
    <property type="entry name" value="RNI-like"/>
    <property type="match status" value="1"/>
</dbReference>